<feature type="transmembrane region" description="Helical" evidence="1">
    <location>
        <begin position="128"/>
        <end position="148"/>
    </location>
</feature>
<name>A0A9W6AZV0_9LACO</name>
<reference evidence="2" key="1">
    <citation type="submission" date="2022-07" db="EMBL/GenBank/DDBJ databases">
        <authorList>
            <person name="Kouya T."/>
            <person name="Ishiyama Y."/>
        </authorList>
    </citation>
    <scope>NUCLEOTIDE SEQUENCE</scope>
    <source>
        <strain evidence="2">WR16-4</strain>
    </source>
</reference>
<comment type="caution">
    <text evidence="2">The sequence shown here is derived from an EMBL/GenBank/DDBJ whole genome shotgun (WGS) entry which is preliminary data.</text>
</comment>
<dbReference type="RefSeq" id="WP_286135744.1">
    <property type="nucleotide sequence ID" value="NZ_BRPL01000002.1"/>
</dbReference>
<gene>
    <name evidence="2" type="ORF">WR164_02660</name>
</gene>
<dbReference type="EMBL" id="BRPL01000002">
    <property type="protein sequence ID" value="GLB46287.1"/>
    <property type="molecule type" value="Genomic_DNA"/>
</dbReference>
<feature type="transmembrane region" description="Helical" evidence="1">
    <location>
        <begin position="31"/>
        <end position="49"/>
    </location>
</feature>
<evidence type="ECO:0000313" key="2">
    <source>
        <dbReference type="EMBL" id="GLB46287.1"/>
    </source>
</evidence>
<keyword evidence="1" id="KW-0812">Transmembrane</keyword>
<feature type="transmembrane region" description="Helical" evidence="1">
    <location>
        <begin position="55"/>
        <end position="75"/>
    </location>
</feature>
<dbReference type="Proteomes" id="UP001144204">
    <property type="component" value="Unassembled WGS sequence"/>
</dbReference>
<keyword evidence="1" id="KW-1133">Transmembrane helix</keyword>
<dbReference type="GO" id="GO:0005886">
    <property type="term" value="C:plasma membrane"/>
    <property type="evidence" value="ECO:0007669"/>
    <property type="project" value="TreeGrafter"/>
</dbReference>
<evidence type="ECO:0000313" key="3">
    <source>
        <dbReference type="Proteomes" id="UP001144204"/>
    </source>
</evidence>
<evidence type="ECO:0008006" key="4">
    <source>
        <dbReference type="Google" id="ProtNLM"/>
    </source>
</evidence>
<proteinExistence type="predicted"/>
<keyword evidence="3" id="KW-1185">Reference proteome</keyword>
<organism evidence="2 3">
    <name type="scientific">Philodulcilactobacillus myokoensis</name>
    <dbReference type="NCBI Taxonomy" id="2929573"/>
    <lineage>
        <taxon>Bacteria</taxon>
        <taxon>Bacillati</taxon>
        <taxon>Bacillota</taxon>
        <taxon>Bacilli</taxon>
        <taxon>Lactobacillales</taxon>
        <taxon>Lactobacillaceae</taxon>
        <taxon>Philodulcilactobacillus</taxon>
    </lineage>
</organism>
<feature type="transmembrane region" description="Helical" evidence="1">
    <location>
        <begin position="87"/>
        <end position="108"/>
    </location>
</feature>
<dbReference type="InterPro" id="IPR008523">
    <property type="entry name" value="DUF805"/>
</dbReference>
<accession>A0A9W6AZV0</accession>
<reference evidence="2" key="2">
    <citation type="journal article" date="2023" name="PLoS ONE">
        <title>Philodulcilactobacillus myokoensis gen. nov., sp. nov., a fructophilic, acidophilic, and agar-phobic lactic acid bacterium isolated from fermented vegetable extracts.</title>
        <authorList>
            <person name="Kouya T."/>
            <person name="Ishiyama Y."/>
            <person name="Ohashi S."/>
            <person name="Kumakubo R."/>
            <person name="Yamazaki T."/>
            <person name="Otaki T."/>
        </authorList>
    </citation>
    <scope>NUCLEOTIDE SEQUENCE</scope>
    <source>
        <strain evidence="2">WR16-4</strain>
    </source>
</reference>
<evidence type="ECO:0000256" key="1">
    <source>
        <dbReference type="SAM" id="Phobius"/>
    </source>
</evidence>
<sequence>MQNGEVNFIAAYKMYWKHYFNFKSHSSRLEFWWVVIWDILVSMVILLFFGTMIPVIHLSGLKFVMSIWVLINYIPGMSLTVRRYHDLGISGFWYLLTPFLGNIIMHFFSNFARLYYQDGMQHIAFNEINMTLYLIGLVINLISFILAMKKTKWHHNRYLK</sequence>
<keyword evidence="1" id="KW-0472">Membrane</keyword>
<dbReference type="Pfam" id="PF05656">
    <property type="entry name" value="DUF805"/>
    <property type="match status" value="1"/>
</dbReference>
<dbReference type="AlphaFoldDB" id="A0A9W6AZV0"/>
<protein>
    <recommendedName>
        <fullName evidence="4">DUF805 domain-containing protein</fullName>
    </recommendedName>
</protein>
<dbReference type="PANTHER" id="PTHR34980:SF2">
    <property type="entry name" value="INNER MEMBRANE PROTEIN YHAH-RELATED"/>
    <property type="match status" value="1"/>
</dbReference>
<dbReference type="PANTHER" id="PTHR34980">
    <property type="entry name" value="INNER MEMBRANE PROTEIN-RELATED-RELATED"/>
    <property type="match status" value="1"/>
</dbReference>